<evidence type="ECO:0000313" key="7">
    <source>
        <dbReference type="Proteomes" id="UP000234483"/>
    </source>
</evidence>
<dbReference type="SUPFAM" id="SSF57716">
    <property type="entry name" value="Glucocorticoid receptor-like (DNA-binding domain)"/>
    <property type="match status" value="1"/>
</dbReference>
<proteinExistence type="predicted"/>
<dbReference type="GO" id="GO:0008270">
    <property type="term" value="F:zinc ion binding"/>
    <property type="evidence" value="ECO:0007669"/>
    <property type="project" value="UniProtKB-KW"/>
</dbReference>
<evidence type="ECO:0000256" key="2">
    <source>
        <dbReference type="ARBA" id="ARBA00022771"/>
    </source>
</evidence>
<comment type="caution">
    <text evidence="6">The sequence shown here is derived from an EMBL/GenBank/DDBJ whole genome shotgun (WGS) entry which is preliminary data.</text>
</comment>
<evidence type="ECO:0000313" key="6">
    <source>
        <dbReference type="EMBL" id="PLR09243.1"/>
    </source>
</evidence>
<evidence type="ECO:0000259" key="5">
    <source>
        <dbReference type="Pfam" id="PF01258"/>
    </source>
</evidence>
<reference evidence="6 7" key="1">
    <citation type="submission" date="2017-12" db="EMBL/GenBank/DDBJ databases">
        <title>The genome sequence of Caulobacter flavus CGMCC1 15093.</title>
        <authorList>
            <person name="Gao J."/>
            <person name="Mao X."/>
            <person name="Sun J."/>
        </authorList>
    </citation>
    <scope>NUCLEOTIDE SEQUENCE [LARGE SCALE GENOMIC DNA]</scope>
    <source>
        <strain evidence="6 7">CGMCC1 15093</strain>
    </source>
</reference>
<protein>
    <recommendedName>
        <fullName evidence="5">Zinc finger DksA/TraR C4-type domain-containing protein</fullName>
    </recommendedName>
</protein>
<evidence type="ECO:0000256" key="1">
    <source>
        <dbReference type="ARBA" id="ARBA00022723"/>
    </source>
</evidence>
<dbReference type="PROSITE" id="PS51128">
    <property type="entry name" value="ZF_DKSA_2"/>
    <property type="match status" value="1"/>
</dbReference>
<dbReference type="Pfam" id="PF01258">
    <property type="entry name" value="zf-dskA_traR"/>
    <property type="match status" value="1"/>
</dbReference>
<feature type="zinc finger region" description="dksA C4-type" evidence="4">
    <location>
        <begin position="39"/>
        <end position="63"/>
    </location>
</feature>
<keyword evidence="2" id="KW-0863">Zinc-finger</keyword>
<dbReference type="PANTHER" id="PTHR38777">
    <property type="entry name" value="FELS-2 PROPHAGE PROTEIN"/>
    <property type="match status" value="1"/>
</dbReference>
<dbReference type="NCBIfam" id="NF008243">
    <property type="entry name" value="PRK11019.1"/>
    <property type="match status" value="1"/>
</dbReference>
<accession>A0A2N5CQ13</accession>
<dbReference type="PANTHER" id="PTHR38777:SF1">
    <property type="entry name" value="DNAK SUPPRESSOR PROTEIN"/>
    <property type="match status" value="1"/>
</dbReference>
<name>A0A2N5CQ13_9CAUL</name>
<evidence type="ECO:0000256" key="3">
    <source>
        <dbReference type="ARBA" id="ARBA00022833"/>
    </source>
</evidence>
<dbReference type="Proteomes" id="UP000234483">
    <property type="component" value="Unassembled WGS sequence"/>
</dbReference>
<gene>
    <name evidence="6" type="ORF">CFHF_19095</name>
</gene>
<sequence length="87" mass="9448">MAGGWTHDGGVLDQIEDTVTDAVLSARARLPAGESLLFCVECGEDIPEARRRALPGCRTCIECQAGRDKQVVFSSINRRGSKDSQLR</sequence>
<feature type="domain" description="Zinc finger DksA/TraR C4-type" evidence="5">
    <location>
        <begin position="38"/>
        <end position="68"/>
    </location>
</feature>
<dbReference type="InterPro" id="IPR020460">
    <property type="entry name" value="Znf_C4-type_bac"/>
</dbReference>
<evidence type="ECO:0000256" key="4">
    <source>
        <dbReference type="PROSITE-ProRule" id="PRU00510"/>
    </source>
</evidence>
<dbReference type="InterPro" id="IPR000962">
    <property type="entry name" value="Znf_DskA_TraR"/>
</dbReference>
<dbReference type="AlphaFoldDB" id="A0A2N5CQ13"/>
<dbReference type="GO" id="GO:1900378">
    <property type="term" value="P:positive regulation of secondary metabolite biosynthetic process"/>
    <property type="evidence" value="ECO:0007669"/>
    <property type="project" value="TreeGrafter"/>
</dbReference>
<dbReference type="RefSeq" id="WP_101714520.1">
    <property type="nucleotide sequence ID" value="NZ_PJRQ01000040.1"/>
</dbReference>
<dbReference type="Gene3D" id="1.20.120.910">
    <property type="entry name" value="DksA, coiled-coil domain"/>
    <property type="match status" value="1"/>
</dbReference>
<organism evidence="6 7">
    <name type="scientific">Caulobacter flavus</name>
    <dbReference type="NCBI Taxonomy" id="1679497"/>
    <lineage>
        <taxon>Bacteria</taxon>
        <taxon>Pseudomonadati</taxon>
        <taxon>Pseudomonadota</taxon>
        <taxon>Alphaproteobacteria</taxon>
        <taxon>Caulobacterales</taxon>
        <taxon>Caulobacteraceae</taxon>
        <taxon>Caulobacter</taxon>
    </lineage>
</organism>
<dbReference type="EMBL" id="PJRQ01000040">
    <property type="protein sequence ID" value="PLR09243.1"/>
    <property type="molecule type" value="Genomic_DNA"/>
</dbReference>
<dbReference type="PRINTS" id="PR00618">
    <property type="entry name" value="DKSAZNFINGER"/>
</dbReference>
<keyword evidence="3" id="KW-0862">Zinc</keyword>
<keyword evidence="1" id="KW-0479">Metal-binding</keyword>